<dbReference type="EMBL" id="JACHGJ010000007">
    <property type="protein sequence ID" value="MBB6481638.1"/>
    <property type="molecule type" value="Genomic_DNA"/>
</dbReference>
<evidence type="ECO:0000259" key="6">
    <source>
        <dbReference type="Pfam" id="PF05175"/>
    </source>
</evidence>
<dbReference type="InterPro" id="IPR029063">
    <property type="entry name" value="SAM-dependent_MTases_sf"/>
</dbReference>
<evidence type="ECO:0000256" key="3">
    <source>
        <dbReference type="ARBA" id="ARBA00022691"/>
    </source>
</evidence>
<dbReference type="Gene3D" id="1.10.8.10">
    <property type="entry name" value="DNA helicase RuvA subunit, C-terminal domain"/>
    <property type="match status" value="1"/>
</dbReference>
<proteinExistence type="inferred from homology"/>
<dbReference type="PANTHER" id="PTHR18895">
    <property type="entry name" value="HEMK METHYLTRANSFERASE"/>
    <property type="match status" value="1"/>
</dbReference>
<evidence type="ECO:0000313" key="9">
    <source>
        <dbReference type="Proteomes" id="UP000587760"/>
    </source>
</evidence>
<name>A0A841RGJ1_9SPIO</name>
<feature type="binding site" evidence="5">
    <location>
        <position position="186"/>
    </location>
    <ligand>
        <name>S-adenosyl-L-methionine</name>
        <dbReference type="ChEBI" id="CHEBI:59789"/>
    </ligand>
</feature>
<dbReference type="Gene3D" id="3.40.50.150">
    <property type="entry name" value="Vaccinia Virus protein VP39"/>
    <property type="match status" value="1"/>
</dbReference>
<keyword evidence="1 5" id="KW-0489">Methyltransferase</keyword>
<dbReference type="AlphaFoldDB" id="A0A841RGJ1"/>
<dbReference type="NCBIfam" id="TIGR03534">
    <property type="entry name" value="RF_mod_PrmC"/>
    <property type="match status" value="1"/>
</dbReference>
<organism evidence="8 9">
    <name type="scientific">Spirochaeta isovalerica</name>
    <dbReference type="NCBI Taxonomy" id="150"/>
    <lineage>
        <taxon>Bacteria</taxon>
        <taxon>Pseudomonadati</taxon>
        <taxon>Spirochaetota</taxon>
        <taxon>Spirochaetia</taxon>
        <taxon>Spirochaetales</taxon>
        <taxon>Spirochaetaceae</taxon>
        <taxon>Spirochaeta</taxon>
    </lineage>
</organism>
<reference evidence="8 9" key="1">
    <citation type="submission" date="2020-08" db="EMBL/GenBank/DDBJ databases">
        <title>Genomic Encyclopedia of Type Strains, Phase IV (KMG-IV): sequencing the most valuable type-strain genomes for metagenomic binning, comparative biology and taxonomic classification.</title>
        <authorList>
            <person name="Goeker M."/>
        </authorList>
    </citation>
    <scope>NUCLEOTIDE SEQUENCE [LARGE SCALE GENOMIC DNA]</scope>
    <source>
        <strain evidence="8 9">DSM 2461</strain>
    </source>
</reference>
<evidence type="ECO:0000256" key="4">
    <source>
        <dbReference type="ARBA" id="ARBA00048391"/>
    </source>
</evidence>
<dbReference type="GO" id="GO:0032259">
    <property type="term" value="P:methylation"/>
    <property type="evidence" value="ECO:0007669"/>
    <property type="project" value="UniProtKB-KW"/>
</dbReference>
<dbReference type="InterPro" id="IPR040758">
    <property type="entry name" value="PrmC_N"/>
</dbReference>
<dbReference type="HAMAP" id="MF_02126">
    <property type="entry name" value="RF_methyltr_PrmC"/>
    <property type="match status" value="1"/>
</dbReference>
<feature type="binding site" evidence="5">
    <location>
        <position position="144"/>
    </location>
    <ligand>
        <name>S-adenosyl-L-methionine</name>
        <dbReference type="ChEBI" id="CHEBI:59789"/>
    </ligand>
</feature>
<dbReference type="CDD" id="cd02440">
    <property type="entry name" value="AdoMet_MTases"/>
    <property type="match status" value="1"/>
</dbReference>
<keyword evidence="9" id="KW-1185">Reference proteome</keyword>
<gene>
    <name evidence="5" type="primary">prmC</name>
    <name evidence="8" type="ORF">HNR50_003318</name>
</gene>
<dbReference type="InterPro" id="IPR007848">
    <property type="entry name" value="Small_mtfrase_dom"/>
</dbReference>
<dbReference type="PANTHER" id="PTHR18895:SF74">
    <property type="entry name" value="MTRF1L RELEASE FACTOR GLUTAMINE METHYLTRANSFERASE"/>
    <property type="match status" value="1"/>
</dbReference>
<comment type="function">
    <text evidence="5">Methylates the class 1 translation termination release factors RF1/PrfA and RF2/PrfB on the glutamine residue of the universally conserved GGQ motif.</text>
</comment>
<dbReference type="InterPro" id="IPR002052">
    <property type="entry name" value="DNA_methylase_N6_adenine_CS"/>
</dbReference>
<dbReference type="PROSITE" id="PS00092">
    <property type="entry name" value="N6_MTASE"/>
    <property type="match status" value="1"/>
</dbReference>
<dbReference type="InterPro" id="IPR004556">
    <property type="entry name" value="HemK-like"/>
</dbReference>
<comment type="caution">
    <text evidence="5">Lacks conserved residue(s) required for the propagation of feature annotation.</text>
</comment>
<comment type="similarity">
    <text evidence="5">Belongs to the protein N5-glutamine methyltransferase family. PrmC subfamily.</text>
</comment>
<protein>
    <recommendedName>
        <fullName evidence="5">Release factor glutamine methyltransferase</fullName>
        <shortName evidence="5">RF MTase</shortName>
        <ecNumber evidence="5">2.1.1.297</ecNumber>
    </recommendedName>
    <alternativeName>
        <fullName evidence="5">N5-glutamine methyltransferase PrmC</fullName>
    </alternativeName>
    <alternativeName>
        <fullName evidence="5">Protein-(glutamine-N5) MTase PrmC</fullName>
    </alternativeName>
    <alternativeName>
        <fullName evidence="5">Protein-glutamine N-methyltransferase PrmC</fullName>
    </alternativeName>
</protein>
<dbReference type="SUPFAM" id="SSF53335">
    <property type="entry name" value="S-adenosyl-L-methionine-dependent methyltransferases"/>
    <property type="match status" value="1"/>
</dbReference>
<dbReference type="GO" id="GO:0003676">
    <property type="term" value="F:nucleic acid binding"/>
    <property type="evidence" value="ECO:0007669"/>
    <property type="project" value="InterPro"/>
</dbReference>
<dbReference type="GO" id="GO:0102559">
    <property type="term" value="F:peptide chain release factor N(5)-glutamine methyltransferase activity"/>
    <property type="evidence" value="ECO:0007669"/>
    <property type="project" value="UniProtKB-EC"/>
</dbReference>
<evidence type="ECO:0000256" key="2">
    <source>
        <dbReference type="ARBA" id="ARBA00022679"/>
    </source>
</evidence>
<feature type="domain" description="Release factor glutamine methyltransferase N-terminal" evidence="7">
    <location>
        <begin position="5"/>
        <end position="75"/>
    </location>
</feature>
<evidence type="ECO:0000313" key="8">
    <source>
        <dbReference type="EMBL" id="MBB6481638.1"/>
    </source>
</evidence>
<comment type="caution">
    <text evidence="8">The sequence shown here is derived from an EMBL/GenBank/DDBJ whole genome shotgun (WGS) entry which is preliminary data.</text>
</comment>
<dbReference type="Pfam" id="PF17827">
    <property type="entry name" value="PrmC_N"/>
    <property type="match status" value="1"/>
</dbReference>
<sequence length="283" mass="30893">MTVREVLNEGSGRLSEAAIDTARLDSSLILCHCLNITREKLFASLPDDVPDEALKMFGKLIEMRLDHHPVAYLTGTKEFFGLPFHVEEGVLCPRPDTELLVETVLSLTEKDKALKDVLDMCTGTGCIAVSLKNSDSSLNVSASDISPVAEKVFSINNCTLADGSINFTKSSLFEKIEGTFDIIVTNPPYLTTGETEERMEEGWKEPALALDGGNDGLDLIRIIIGEAPDYLNEGGYLLIEAHPAQMESMKVCMESEGFRDIAVLKDLPGLDRVICGRKGPVNV</sequence>
<dbReference type="RefSeq" id="WP_184747876.1">
    <property type="nucleotide sequence ID" value="NZ_JACHGJ010000007.1"/>
</dbReference>
<dbReference type="EC" id="2.1.1.297" evidence="5"/>
<feature type="domain" description="Methyltransferase small" evidence="6">
    <location>
        <begin position="97"/>
        <end position="197"/>
    </location>
</feature>
<keyword evidence="3 5" id="KW-0949">S-adenosyl-L-methionine</keyword>
<evidence type="ECO:0000256" key="5">
    <source>
        <dbReference type="HAMAP-Rule" id="MF_02126"/>
    </source>
</evidence>
<feature type="binding site" evidence="5">
    <location>
        <begin position="186"/>
        <end position="189"/>
    </location>
    <ligand>
        <name>substrate</name>
    </ligand>
</feature>
<dbReference type="InterPro" id="IPR019874">
    <property type="entry name" value="RF_methyltr_PrmC"/>
</dbReference>
<dbReference type="NCBIfam" id="TIGR00536">
    <property type="entry name" value="hemK_fam"/>
    <property type="match status" value="1"/>
</dbReference>
<keyword evidence="2 5" id="KW-0808">Transferase</keyword>
<evidence type="ECO:0000256" key="1">
    <source>
        <dbReference type="ARBA" id="ARBA00022603"/>
    </source>
</evidence>
<comment type="catalytic activity">
    <reaction evidence="4 5">
        <text>L-glutaminyl-[peptide chain release factor] + S-adenosyl-L-methionine = N(5)-methyl-L-glutaminyl-[peptide chain release factor] + S-adenosyl-L-homocysteine + H(+)</text>
        <dbReference type="Rhea" id="RHEA:42896"/>
        <dbReference type="Rhea" id="RHEA-COMP:10271"/>
        <dbReference type="Rhea" id="RHEA-COMP:10272"/>
        <dbReference type="ChEBI" id="CHEBI:15378"/>
        <dbReference type="ChEBI" id="CHEBI:30011"/>
        <dbReference type="ChEBI" id="CHEBI:57856"/>
        <dbReference type="ChEBI" id="CHEBI:59789"/>
        <dbReference type="ChEBI" id="CHEBI:61891"/>
        <dbReference type="EC" id="2.1.1.297"/>
    </reaction>
</comment>
<dbReference type="Proteomes" id="UP000587760">
    <property type="component" value="Unassembled WGS sequence"/>
</dbReference>
<dbReference type="Pfam" id="PF05175">
    <property type="entry name" value="MTS"/>
    <property type="match status" value="1"/>
</dbReference>
<accession>A0A841RGJ1</accession>
<dbReference type="InterPro" id="IPR050320">
    <property type="entry name" value="N5-glutamine_MTase"/>
</dbReference>
<evidence type="ECO:0000259" key="7">
    <source>
        <dbReference type="Pfam" id="PF17827"/>
    </source>
</evidence>